<protein>
    <submittedName>
        <fullName evidence="8">ABC transporter permease</fullName>
    </submittedName>
</protein>
<dbReference type="Proteomes" id="UP001333102">
    <property type="component" value="Chromosome"/>
</dbReference>
<keyword evidence="3 6" id="KW-0812">Transmembrane</keyword>
<evidence type="ECO:0000313" key="8">
    <source>
        <dbReference type="EMBL" id="WRP15167.1"/>
    </source>
</evidence>
<keyword evidence="9" id="KW-1185">Reference proteome</keyword>
<evidence type="ECO:0000259" key="7">
    <source>
        <dbReference type="Pfam" id="PF12698"/>
    </source>
</evidence>
<organism evidence="8 9">
    <name type="scientific">Geochorda subterranea</name>
    <dbReference type="NCBI Taxonomy" id="3109564"/>
    <lineage>
        <taxon>Bacteria</taxon>
        <taxon>Bacillati</taxon>
        <taxon>Bacillota</taxon>
        <taxon>Limnochordia</taxon>
        <taxon>Limnochordales</taxon>
        <taxon>Geochordaceae</taxon>
        <taxon>Geochorda</taxon>
    </lineage>
</organism>
<dbReference type="PANTHER" id="PTHR30294">
    <property type="entry name" value="MEMBRANE COMPONENT OF ABC TRANSPORTER YHHJ-RELATED"/>
    <property type="match status" value="1"/>
</dbReference>
<keyword evidence="4 6" id="KW-1133">Transmembrane helix</keyword>
<dbReference type="EMBL" id="CP141614">
    <property type="protein sequence ID" value="WRP15167.1"/>
    <property type="molecule type" value="Genomic_DNA"/>
</dbReference>
<dbReference type="InterPro" id="IPR051449">
    <property type="entry name" value="ABC-2_transporter_component"/>
</dbReference>
<proteinExistence type="predicted"/>
<feature type="transmembrane region" description="Helical" evidence="6">
    <location>
        <begin position="21"/>
        <end position="44"/>
    </location>
</feature>
<feature type="transmembrane region" description="Helical" evidence="6">
    <location>
        <begin position="160"/>
        <end position="179"/>
    </location>
</feature>
<feature type="domain" description="ABC-2 type transporter transmembrane" evidence="7">
    <location>
        <begin position="53"/>
        <end position="182"/>
    </location>
</feature>
<evidence type="ECO:0000256" key="1">
    <source>
        <dbReference type="ARBA" id="ARBA00004651"/>
    </source>
</evidence>
<evidence type="ECO:0000313" key="9">
    <source>
        <dbReference type="Proteomes" id="UP001333102"/>
    </source>
</evidence>
<evidence type="ECO:0000256" key="3">
    <source>
        <dbReference type="ARBA" id="ARBA00022692"/>
    </source>
</evidence>
<evidence type="ECO:0000256" key="2">
    <source>
        <dbReference type="ARBA" id="ARBA00022475"/>
    </source>
</evidence>
<feature type="transmembrane region" description="Helical" evidence="6">
    <location>
        <begin position="211"/>
        <end position="229"/>
    </location>
</feature>
<dbReference type="Pfam" id="PF12698">
    <property type="entry name" value="ABC2_membrane_3"/>
    <property type="match status" value="1"/>
</dbReference>
<keyword evidence="2" id="KW-1003">Cell membrane</keyword>
<reference evidence="9" key="1">
    <citation type="submission" date="2023-12" db="EMBL/GenBank/DDBJ databases">
        <title>Novel isolates from deep terrestrial aquifers shed light on the physiology and ecology of the class Limnochordia.</title>
        <authorList>
            <person name="Karnachuk O.V."/>
            <person name="Lukina A.P."/>
            <person name="Avakyan M.R."/>
            <person name="Kadnikov V."/>
            <person name="Begmatov S."/>
            <person name="Beletsky A.V."/>
            <person name="Mardanov A.V."/>
            <person name="Ravin N.V."/>
        </authorList>
    </citation>
    <scope>NUCLEOTIDE SEQUENCE [LARGE SCALE GENOMIC DNA]</scope>
    <source>
        <strain evidence="9">LN</strain>
    </source>
</reference>
<sequence>MAVFAIFKRELKSYLVSPLAYAAGVVFLAISGYFFSVILLATRIADLRPYFLNLGVILLLVTPLLTMRSLAEERQSHTDELLMTLPATPAQIVVGKYLATLALYAGMLALTAVYPALLYWLSDPPAGPILSSYLGALLLGGTFLAVGVFTSSLTDSQMVAGLLCFGLILLMWVINWLAFAMTGPVADAARQLAVFERFDDFTKGLVDSTHVLFYVSAIAILLFLSVRSLERRTWM</sequence>
<dbReference type="InterPro" id="IPR013525">
    <property type="entry name" value="ABC2_TM"/>
</dbReference>
<feature type="transmembrane region" description="Helical" evidence="6">
    <location>
        <begin position="133"/>
        <end position="153"/>
    </location>
</feature>
<evidence type="ECO:0000256" key="4">
    <source>
        <dbReference type="ARBA" id="ARBA00022989"/>
    </source>
</evidence>
<name>A0ABZ1BQS6_9FIRM</name>
<evidence type="ECO:0000256" key="5">
    <source>
        <dbReference type="ARBA" id="ARBA00023136"/>
    </source>
</evidence>
<feature type="transmembrane region" description="Helical" evidence="6">
    <location>
        <begin position="101"/>
        <end position="121"/>
    </location>
</feature>
<comment type="subcellular location">
    <subcellularLocation>
        <location evidence="1">Cell membrane</location>
        <topology evidence="1">Multi-pass membrane protein</topology>
    </subcellularLocation>
</comment>
<feature type="transmembrane region" description="Helical" evidence="6">
    <location>
        <begin position="50"/>
        <end position="67"/>
    </location>
</feature>
<gene>
    <name evidence="8" type="ORF">VLY81_03080</name>
</gene>
<evidence type="ECO:0000256" key="6">
    <source>
        <dbReference type="SAM" id="Phobius"/>
    </source>
</evidence>
<dbReference type="PANTHER" id="PTHR30294:SF29">
    <property type="entry name" value="MULTIDRUG ABC TRANSPORTER PERMEASE YBHS-RELATED"/>
    <property type="match status" value="1"/>
</dbReference>
<dbReference type="RefSeq" id="WP_324669557.1">
    <property type="nucleotide sequence ID" value="NZ_CP141614.1"/>
</dbReference>
<accession>A0ABZ1BQS6</accession>
<keyword evidence="5 6" id="KW-0472">Membrane</keyword>